<evidence type="ECO:0000259" key="1">
    <source>
        <dbReference type="Pfam" id="PF00561"/>
    </source>
</evidence>
<dbReference type="OrthoDB" id="9808398at2"/>
<dbReference type="PANTHER" id="PTHR43194:SF2">
    <property type="entry name" value="PEROXISOMAL MEMBRANE PROTEIN LPX1"/>
    <property type="match status" value="1"/>
</dbReference>
<dbReference type="Gene3D" id="3.40.50.1820">
    <property type="entry name" value="alpha/beta hydrolase"/>
    <property type="match status" value="1"/>
</dbReference>
<dbReference type="PANTHER" id="PTHR43194">
    <property type="entry name" value="HYDROLASE ALPHA/BETA FOLD FAMILY"/>
    <property type="match status" value="1"/>
</dbReference>
<dbReference type="STRING" id="1648404.CP97_03075"/>
<name>A0A0H4VDT5_9SPHN</name>
<sequence length="294" mass="31459">MPTNDIKFGGLAGLELIASEFGPGDGFPVLLAHGGGQTRLAWTRVGRKIGAAGYRAIAIDLRGHGDSEWSADGAYDIADFAADLVAISDQLDRPPALVGASLGGMAGMIAAGELAPDSFASLTLVDVAPKMEEAGVSRVIGFMQAHINDGFASPEEAAKVIADYLPHRRERKSSGNLDRYLRKRDDGRYYWHWDPKFIETLTKSRSDGNDAQEDVLKSLSKAVSKLTLPVNLIRGGSSDLVSEDAVAHLRELVPDAQYTDIAGAGHMVVGDRNDAFCSAILTFLDQVHGKKRAL</sequence>
<evidence type="ECO:0000313" key="3">
    <source>
        <dbReference type="Proteomes" id="UP000059113"/>
    </source>
</evidence>
<dbReference type="EMBL" id="CP011310">
    <property type="protein sequence ID" value="AKQ41244.1"/>
    <property type="molecule type" value="Genomic_DNA"/>
</dbReference>
<feature type="domain" description="AB hydrolase-1" evidence="1">
    <location>
        <begin position="28"/>
        <end position="269"/>
    </location>
</feature>
<dbReference type="InterPro" id="IPR050228">
    <property type="entry name" value="Carboxylesterase_BioH"/>
</dbReference>
<dbReference type="InterPro" id="IPR029058">
    <property type="entry name" value="AB_hydrolase_fold"/>
</dbReference>
<dbReference type="InterPro" id="IPR000073">
    <property type="entry name" value="AB_hydrolase_1"/>
</dbReference>
<dbReference type="GO" id="GO:0016787">
    <property type="term" value="F:hydrolase activity"/>
    <property type="evidence" value="ECO:0007669"/>
    <property type="project" value="UniProtKB-KW"/>
</dbReference>
<dbReference type="Pfam" id="PF00561">
    <property type="entry name" value="Abhydrolase_1"/>
    <property type="match status" value="1"/>
</dbReference>
<keyword evidence="2" id="KW-0378">Hydrolase</keyword>
<dbReference type="PRINTS" id="PR00412">
    <property type="entry name" value="EPOXHYDRLASE"/>
</dbReference>
<organism evidence="2 3">
    <name type="scientific">Aurantiacibacter atlanticus</name>
    <dbReference type="NCBI Taxonomy" id="1648404"/>
    <lineage>
        <taxon>Bacteria</taxon>
        <taxon>Pseudomonadati</taxon>
        <taxon>Pseudomonadota</taxon>
        <taxon>Alphaproteobacteria</taxon>
        <taxon>Sphingomonadales</taxon>
        <taxon>Erythrobacteraceae</taxon>
        <taxon>Aurantiacibacter</taxon>
    </lineage>
</organism>
<evidence type="ECO:0000313" key="2">
    <source>
        <dbReference type="EMBL" id="AKQ41244.1"/>
    </source>
</evidence>
<accession>A0A0H4VDT5</accession>
<keyword evidence="3" id="KW-1185">Reference proteome</keyword>
<dbReference type="AlphaFoldDB" id="A0A0H4VDT5"/>
<reference evidence="3" key="2">
    <citation type="submission" date="2015-04" db="EMBL/GenBank/DDBJ databases">
        <title>The complete genome sequence of Erythrobacter sp. s21-N3.</title>
        <authorList>
            <person name="Zhuang L."/>
            <person name="Liu Y."/>
            <person name="Shao Z."/>
        </authorList>
    </citation>
    <scope>NUCLEOTIDE SEQUENCE [LARGE SCALE GENOMIC DNA]</scope>
    <source>
        <strain evidence="3">s21-N3</strain>
    </source>
</reference>
<dbReference type="PATRIC" id="fig|1648404.4.peg.649"/>
<dbReference type="Proteomes" id="UP000059113">
    <property type="component" value="Chromosome"/>
</dbReference>
<gene>
    <name evidence="2" type="ORF">CP97_03075</name>
</gene>
<dbReference type="InterPro" id="IPR000639">
    <property type="entry name" value="Epox_hydrolase-like"/>
</dbReference>
<dbReference type="SUPFAM" id="SSF53474">
    <property type="entry name" value="alpha/beta-Hydrolases"/>
    <property type="match status" value="1"/>
</dbReference>
<proteinExistence type="predicted"/>
<reference evidence="2 3" key="1">
    <citation type="journal article" date="2015" name="Int. J. Syst. Evol. Microbiol.">
        <title>Erythrobacter atlanticus sp. nov., a bacterium from ocean sediment able to degrade polycyclic aromatic hydrocarbons.</title>
        <authorList>
            <person name="Zhuang L."/>
            <person name="Liu Y."/>
            <person name="Wang L."/>
            <person name="Wang W."/>
            <person name="Shao Z."/>
        </authorList>
    </citation>
    <scope>NUCLEOTIDE SEQUENCE [LARGE SCALE GENOMIC DNA]</scope>
    <source>
        <strain evidence="3">s21-N3</strain>
    </source>
</reference>
<protein>
    <submittedName>
        <fullName evidence="2">Hydrolase, alpha/beta hydrolase fold family protein</fullName>
    </submittedName>
</protein>
<dbReference type="RefSeq" id="WP_048884742.1">
    <property type="nucleotide sequence ID" value="NZ_CP011310.1"/>
</dbReference>
<dbReference type="KEGG" id="ery:CP97_03075"/>